<keyword evidence="4" id="KW-0808">Transferase</keyword>
<evidence type="ECO:0000259" key="3">
    <source>
        <dbReference type="Pfam" id="PF01757"/>
    </source>
</evidence>
<evidence type="ECO:0000313" key="5">
    <source>
        <dbReference type="Proteomes" id="UP000002408"/>
    </source>
</evidence>
<protein>
    <submittedName>
        <fullName evidence="4">Acyltransferase 3</fullName>
    </submittedName>
</protein>
<dbReference type="Pfam" id="PF01757">
    <property type="entry name" value="Acyl_transf_3"/>
    <property type="match status" value="1"/>
</dbReference>
<feature type="transmembrane region" description="Helical" evidence="2">
    <location>
        <begin position="216"/>
        <end position="233"/>
    </location>
</feature>
<gene>
    <name evidence="4" type="ordered locus">Mboo_0394</name>
</gene>
<evidence type="ECO:0000313" key="4">
    <source>
        <dbReference type="EMBL" id="ABS54914.1"/>
    </source>
</evidence>
<feature type="compositionally biased region" description="Basic and acidic residues" evidence="1">
    <location>
        <begin position="1"/>
        <end position="10"/>
    </location>
</feature>
<feature type="transmembrane region" description="Helical" evidence="2">
    <location>
        <begin position="181"/>
        <end position="200"/>
    </location>
</feature>
<reference evidence="5" key="1">
    <citation type="journal article" date="2015" name="Microbiology">
        <title>Genome of Methanoregula boonei 6A8 reveals adaptations to oligotrophic peatland environments.</title>
        <authorList>
            <person name="Braeuer S."/>
            <person name="Cadillo-Quiroz H."/>
            <person name="Kyrpides N."/>
            <person name="Woyke T."/>
            <person name="Goodwin L."/>
            <person name="Detter C."/>
            <person name="Podell S."/>
            <person name="Yavitt J.B."/>
            <person name="Zinder S.H."/>
        </authorList>
    </citation>
    <scope>NUCLEOTIDE SEQUENCE [LARGE SCALE GENOMIC DNA]</scope>
    <source>
        <strain evidence="5">DSM 21154 / JCM 14090 / 6A8</strain>
    </source>
</reference>
<dbReference type="HOGENOM" id="CLU_036097_1_0_2"/>
<keyword evidence="5" id="KW-1185">Reference proteome</keyword>
<keyword evidence="4" id="KW-0012">Acyltransferase</keyword>
<dbReference type="RefSeq" id="WP_011991402.1">
    <property type="nucleotide sequence ID" value="NC_009712.1"/>
</dbReference>
<dbReference type="GeneID" id="5411410"/>
<feature type="transmembrane region" description="Helical" evidence="2">
    <location>
        <begin position="346"/>
        <end position="365"/>
    </location>
</feature>
<dbReference type="AlphaFoldDB" id="A7I5A3"/>
<dbReference type="InterPro" id="IPR050623">
    <property type="entry name" value="Glucan_succinyl_AcylTrfase"/>
</dbReference>
<feature type="transmembrane region" description="Helical" evidence="2">
    <location>
        <begin position="37"/>
        <end position="60"/>
    </location>
</feature>
<feature type="transmembrane region" description="Helical" evidence="2">
    <location>
        <begin position="245"/>
        <end position="263"/>
    </location>
</feature>
<evidence type="ECO:0000256" key="1">
    <source>
        <dbReference type="SAM" id="MobiDB-lite"/>
    </source>
</evidence>
<feature type="transmembrane region" description="Helical" evidence="2">
    <location>
        <begin position="116"/>
        <end position="140"/>
    </location>
</feature>
<keyword evidence="2" id="KW-0812">Transmembrane</keyword>
<dbReference type="STRING" id="456442.Mboo_0394"/>
<sequence>MIYPRRKAEGNRSGADAGSGPDTGPANRIFFIDNLKILLATLVVLHHAAQPYGPGGWWIIPQEPSGFVDFVVLGIFMTVNASFFMGLFFMLSAYFIPASLQKKGAVLFMKDRLVKLGVPILVFMFIVFPVMGILLLGYPLFSPGHLWFVALLLVFSAAYVAYWLVKKPSLTELRDFPGTKAVLAFTGAMALLSFVVRIWWPENSWVAFNLFEPYHIVQYVMLFIAGIVAYREGWIGAIPAYTGKLWSVMAVIMVGLFPLVYFVTNGAMFSGGLTVTSLIGSFWEAFMCVSMCIALLALFKKRFNKGSPLTKALSENTYTVYLIQLPVVVFLQYLLIGVAMDSLIKFALVGSIGVLLSFALSHFVIRRLPYAKYVLG</sequence>
<organism evidence="4 5">
    <name type="scientific">Methanoregula boonei (strain DSM 21154 / JCM 14090 / 6A8)</name>
    <dbReference type="NCBI Taxonomy" id="456442"/>
    <lineage>
        <taxon>Archaea</taxon>
        <taxon>Methanobacteriati</taxon>
        <taxon>Methanobacteriota</taxon>
        <taxon>Stenosarchaea group</taxon>
        <taxon>Methanomicrobia</taxon>
        <taxon>Methanomicrobiales</taxon>
        <taxon>Methanoregulaceae</taxon>
        <taxon>Methanoregula</taxon>
    </lineage>
</organism>
<accession>A7I5A3</accession>
<feature type="domain" description="Acyltransferase 3" evidence="3">
    <location>
        <begin position="31"/>
        <end position="361"/>
    </location>
</feature>
<keyword evidence="2" id="KW-0472">Membrane</keyword>
<dbReference type="InterPro" id="IPR002656">
    <property type="entry name" value="Acyl_transf_3_dom"/>
</dbReference>
<feature type="transmembrane region" description="Helical" evidence="2">
    <location>
        <begin position="146"/>
        <end position="165"/>
    </location>
</feature>
<feature type="transmembrane region" description="Helical" evidence="2">
    <location>
        <begin position="72"/>
        <end position="96"/>
    </location>
</feature>
<proteinExistence type="predicted"/>
<dbReference type="PANTHER" id="PTHR36927:SF4">
    <property type="entry name" value="BLR5718 PROTEIN"/>
    <property type="match status" value="1"/>
</dbReference>
<evidence type="ECO:0000256" key="2">
    <source>
        <dbReference type="SAM" id="Phobius"/>
    </source>
</evidence>
<dbReference type="GO" id="GO:0016747">
    <property type="term" value="F:acyltransferase activity, transferring groups other than amino-acyl groups"/>
    <property type="evidence" value="ECO:0007669"/>
    <property type="project" value="InterPro"/>
</dbReference>
<dbReference type="Proteomes" id="UP000002408">
    <property type="component" value="Chromosome"/>
</dbReference>
<dbReference type="PANTHER" id="PTHR36927">
    <property type="entry name" value="BLR4337 PROTEIN"/>
    <property type="match status" value="1"/>
</dbReference>
<dbReference type="KEGG" id="mbn:Mboo_0394"/>
<dbReference type="EMBL" id="CP000780">
    <property type="protein sequence ID" value="ABS54914.1"/>
    <property type="molecule type" value="Genomic_DNA"/>
</dbReference>
<keyword evidence="2" id="KW-1133">Transmembrane helix</keyword>
<feature type="transmembrane region" description="Helical" evidence="2">
    <location>
        <begin position="320"/>
        <end position="340"/>
    </location>
</feature>
<feature type="region of interest" description="Disordered" evidence="1">
    <location>
        <begin position="1"/>
        <end position="21"/>
    </location>
</feature>
<feature type="transmembrane region" description="Helical" evidence="2">
    <location>
        <begin position="275"/>
        <end position="299"/>
    </location>
</feature>
<name>A7I5A3_METB6</name>